<dbReference type="Proteomes" id="UP000282926">
    <property type="component" value="Unassembled WGS sequence"/>
</dbReference>
<name>A0ABY0CUA5_9DELT</name>
<evidence type="ECO:0008006" key="3">
    <source>
        <dbReference type="Google" id="ProtNLM"/>
    </source>
</evidence>
<organism evidence="1 2">
    <name type="scientific">Lujinxingia sediminis</name>
    <dbReference type="NCBI Taxonomy" id="2480984"/>
    <lineage>
        <taxon>Bacteria</taxon>
        <taxon>Deltaproteobacteria</taxon>
        <taxon>Bradymonadales</taxon>
        <taxon>Lujinxingiaceae</taxon>
        <taxon>Lujinxingia</taxon>
    </lineage>
</organism>
<gene>
    <name evidence="1" type="ORF">EA187_09075</name>
</gene>
<comment type="caution">
    <text evidence="1">The sequence shown here is derived from an EMBL/GenBank/DDBJ whole genome shotgun (WGS) entry which is preliminary data.</text>
</comment>
<dbReference type="EMBL" id="SADD01000003">
    <property type="protein sequence ID" value="RVU45899.1"/>
    <property type="molecule type" value="Genomic_DNA"/>
</dbReference>
<evidence type="ECO:0000313" key="1">
    <source>
        <dbReference type="EMBL" id="RVU45899.1"/>
    </source>
</evidence>
<protein>
    <recommendedName>
        <fullName evidence="3">SGNH/GDSL hydrolase family protein</fullName>
    </recommendedName>
</protein>
<dbReference type="SUPFAM" id="SSF52266">
    <property type="entry name" value="SGNH hydrolase"/>
    <property type="match status" value="1"/>
</dbReference>
<proteinExistence type="predicted"/>
<keyword evidence="2" id="KW-1185">Reference proteome</keyword>
<dbReference type="RefSeq" id="WP_127780048.1">
    <property type="nucleotide sequence ID" value="NZ_SADD01000003.1"/>
</dbReference>
<sequence length="312" mass="35236">MRTQRWRWVAGFLAALVLADFGVGSVLNALSRQVRTGEGIGQVRAAVEGEPIDLLVLGSSRARHHIDTDWISEELGIRALNLGANGQGIYHAYLTLGVMLEAGQVPDAVLLQVEPRDLRGVRFERAVHFYPELGASEFLQTTLPRFGKWTGVKLLSRTYRHNHRVFPTLRHVVMPPSESDMGTGFEPLNRAFRDLAMEPIEGDSALIDEESLEVHRALMALLASHELKVIVFEGPRLRERYDGWDLLFREEMGELVGGYKHMRFESWDEQEFEAFVSEDAYIDPAHLNGEAARHFTKEIVGTEAFRALDMGR</sequence>
<evidence type="ECO:0000313" key="2">
    <source>
        <dbReference type="Proteomes" id="UP000282926"/>
    </source>
</evidence>
<reference evidence="1 2" key="1">
    <citation type="submission" date="2019-01" db="EMBL/GenBank/DDBJ databases">
        <title>Lujinxingia litoralis gen. nov., sp. nov. and Lujinxingia sediminis gen. nov., sp. nov., new members in the order Bradymonadales, isolated from coastal sediment.</title>
        <authorList>
            <person name="Li C.-M."/>
        </authorList>
    </citation>
    <scope>NUCLEOTIDE SEQUENCE [LARGE SCALE GENOMIC DNA]</scope>
    <source>
        <strain evidence="1 2">SEH01</strain>
    </source>
</reference>
<accession>A0ABY0CUA5</accession>